<dbReference type="SMART" id="SM00231">
    <property type="entry name" value="FA58C"/>
    <property type="match status" value="1"/>
</dbReference>
<dbReference type="RefSeq" id="WP_072764865.1">
    <property type="nucleotide sequence ID" value="NZ_FQYX01000017.1"/>
</dbReference>
<proteinExistence type="predicted"/>
<dbReference type="Pfam" id="PF00754">
    <property type="entry name" value="F5_F8_type_C"/>
    <property type="match status" value="1"/>
</dbReference>
<dbReference type="GO" id="GO:0007155">
    <property type="term" value="P:cell adhesion"/>
    <property type="evidence" value="ECO:0007669"/>
    <property type="project" value="InterPro"/>
</dbReference>
<dbReference type="Gene3D" id="2.60.120.260">
    <property type="entry name" value="Galactose-binding domain-like"/>
    <property type="match status" value="1"/>
</dbReference>
<dbReference type="InterPro" id="IPR013783">
    <property type="entry name" value="Ig-like_fold"/>
</dbReference>
<dbReference type="InterPro" id="IPR028974">
    <property type="entry name" value="TSP_type-3_rpt"/>
</dbReference>
<evidence type="ECO:0000313" key="4">
    <source>
        <dbReference type="Proteomes" id="UP000184231"/>
    </source>
</evidence>
<dbReference type="STRING" id="558155.SAMN04487911_11780"/>
<dbReference type="SUPFAM" id="SSF110296">
    <property type="entry name" value="Oligoxyloglucan reducing end-specific cellobiohydrolase"/>
    <property type="match status" value="2"/>
</dbReference>
<dbReference type="InterPro" id="IPR003367">
    <property type="entry name" value="Thrombospondin_3-like_rpt"/>
</dbReference>
<dbReference type="InterPro" id="IPR052025">
    <property type="entry name" value="Xyloglucanase_GH74"/>
</dbReference>
<dbReference type="PANTHER" id="PTHR43739:SF5">
    <property type="entry name" value="EXO-ALPHA-SIALIDASE"/>
    <property type="match status" value="1"/>
</dbReference>
<dbReference type="PANTHER" id="PTHR43739">
    <property type="entry name" value="XYLOGLUCANASE (EUROFUNG)"/>
    <property type="match status" value="1"/>
</dbReference>
<dbReference type="InterPro" id="IPR026444">
    <property type="entry name" value="Secre_tail"/>
</dbReference>
<dbReference type="EMBL" id="FQYX01000017">
    <property type="protein sequence ID" value="SHJ33246.1"/>
    <property type="molecule type" value="Genomic_DNA"/>
</dbReference>
<protein>
    <submittedName>
        <fullName evidence="3">Por secretion system C-terminal sorting domain-containing protein</fullName>
    </submittedName>
</protein>
<name>A0A1M6IFY5_9FLAO</name>
<dbReference type="Proteomes" id="UP000184231">
    <property type="component" value="Unassembled WGS sequence"/>
</dbReference>
<feature type="domain" description="F5/8 type C" evidence="2">
    <location>
        <begin position="898"/>
        <end position="1045"/>
    </location>
</feature>
<dbReference type="InterPro" id="IPR008979">
    <property type="entry name" value="Galactose-bd-like_sf"/>
</dbReference>
<dbReference type="Gene3D" id="2.130.10.10">
    <property type="entry name" value="YVTN repeat-like/Quinoprotein amine dehydrogenase"/>
    <property type="match status" value="3"/>
</dbReference>
<dbReference type="OrthoDB" id="9757947at2"/>
<organism evidence="3 4">
    <name type="scientific">Arenibacter nanhaiticus</name>
    <dbReference type="NCBI Taxonomy" id="558155"/>
    <lineage>
        <taxon>Bacteria</taxon>
        <taxon>Pseudomonadati</taxon>
        <taxon>Bacteroidota</taxon>
        <taxon>Flavobacteriia</taxon>
        <taxon>Flavobacteriales</taxon>
        <taxon>Flavobacteriaceae</taxon>
        <taxon>Arenibacter</taxon>
    </lineage>
</organism>
<dbReference type="InterPro" id="IPR035986">
    <property type="entry name" value="PKD_dom_sf"/>
</dbReference>
<sequence>MKKTITSLIKKGIAIIAFLGFIPESKAQIPITPYDELPGIIITYKPNYQENFPDWAKKLYEYPVNFQEIEKGYKAYKATDPRKTPIEKYYKIWRRVISDYVQSDGTIQLPKKDESSLTNKGAAIQFKGTDTSNANWSFLGPKNTYWLNESNSPNIPGIAPWQVNVYSVAVAKSNNNIIYVGTETGFVNKSVDKGQSWKLMAPNYLFHSGVTSIAIHPTNANLVYASSHNQVHKTLDGGETWLPILNTEMHVNHILIDQNNPNKLVVSSNKGIYVSTDAGNSWTQKVTNKAWDVQIMPGNSNVIFGLTTNGQGNFEVVSSSDGGNTFVKMESFPAALKEHSGGLLAMSAANTNILYATMLGEGSPLLYKGTLTNGDWVWTKVIECNTQAFPYNNGQGYYDLVLEVSPLNENEFMVGTTTLFKTNNGGSSFDAIGGYFGRFSIHPDIQDIYWMPDDSVYVATDGGLSFSTDAFETDFQPLINGMVGSDMWGFDQGWNEDIIVGGRYHNGNTAIADFYGDKALRMGGAESPTGWVLQGKSRHVAFNDLGNGWILPKTAEGAPEGRFLFSKFPNMLEYGGNRGSIVHHPNYHEVLFLGEGNDLWTSTDMGESFSSLKSFPGLVMQVEVSFKNPKVMYVDVKNYGLYKSEDGGLTWANKTSLTSSENGGDGMKGRISMVVSPYDENTIYATFSNGTWGGSKGKVFKSINGGDSWENITGSVNLNTKALVIQPSATGEDLVYLVTKKGYGVPAKIFYRTASMNDWELFSKNFPDNFSVITAVPFYRDAKIRVAGSGGVWESYMQDQNFEPVLNPWVEKGYSNCMLDTLNFDDHSMIKHEGAAWQWDITPTPSYISDVNSRNPKVVLGNPGAYDVTMTVTQNGKVYSKTIKEMVVTTTCPSITDCSNPGELPKNEWSLVHVSSEETNYPGLGTMAFDDDPNTIWHTRWSTGTDPYPHELQIDLGNIYSISQFTYLPRSNGSNGRISEYELYFSYDKNNWGEAVHTGVFENNASPQRINFDEPVKGRYMRIKALSEVNAQVFASIAEVSLIGCLADNCPGMDNDDQADFDGDGIGDACEDDDDNDGVLDVDDQCPKSEPNAVVDQNGCTLFALPANNFMVEVLSETCRTSDNGKLIIVAKEALNYQVKVVGHGQTSSYNFTETLEIAGLKAGSYQLCFTVDGQPSFKRCYDVSVSEPQDIAVMSFYDPDTKEISLKMYNGASYKVSINGKVWETSENEITLALDEGANHISVTTEKDCQGVFEKQIMLAKEILVYPNPVEDYLYMNLGEDKSKMVQIQMYDNGGKLILARTQAVTSSMLRVDVAFVYSGIYSVRLTTQEGIHNFKIIKK</sequence>
<keyword evidence="1" id="KW-0732">Signal</keyword>
<evidence type="ECO:0000256" key="1">
    <source>
        <dbReference type="ARBA" id="ARBA00022729"/>
    </source>
</evidence>
<dbReference type="PROSITE" id="PS50022">
    <property type="entry name" value="FA58C_3"/>
    <property type="match status" value="1"/>
</dbReference>
<dbReference type="InterPro" id="IPR015943">
    <property type="entry name" value="WD40/YVTN_repeat-like_dom_sf"/>
</dbReference>
<dbReference type="SUPFAM" id="SSF49299">
    <property type="entry name" value="PKD domain"/>
    <property type="match status" value="1"/>
</dbReference>
<dbReference type="SUPFAM" id="SSF49785">
    <property type="entry name" value="Galactose-binding domain-like"/>
    <property type="match status" value="1"/>
</dbReference>
<evidence type="ECO:0000313" key="3">
    <source>
        <dbReference type="EMBL" id="SHJ33246.1"/>
    </source>
</evidence>
<dbReference type="Pfam" id="PF18962">
    <property type="entry name" value="Por_Secre_tail"/>
    <property type="match status" value="1"/>
</dbReference>
<dbReference type="GO" id="GO:0005509">
    <property type="term" value="F:calcium ion binding"/>
    <property type="evidence" value="ECO:0007669"/>
    <property type="project" value="InterPro"/>
</dbReference>
<reference evidence="3 4" key="1">
    <citation type="submission" date="2016-11" db="EMBL/GenBank/DDBJ databases">
        <authorList>
            <person name="Jaros S."/>
            <person name="Januszkiewicz K."/>
            <person name="Wedrychowicz H."/>
        </authorList>
    </citation>
    <scope>NUCLEOTIDE SEQUENCE [LARGE SCALE GENOMIC DNA]</scope>
    <source>
        <strain evidence="3 4">CGMCC 1.8863</strain>
    </source>
</reference>
<dbReference type="Pfam" id="PF02412">
    <property type="entry name" value="TSP_3"/>
    <property type="match status" value="1"/>
</dbReference>
<dbReference type="GO" id="GO:0010411">
    <property type="term" value="P:xyloglucan metabolic process"/>
    <property type="evidence" value="ECO:0007669"/>
    <property type="project" value="TreeGrafter"/>
</dbReference>
<gene>
    <name evidence="3" type="ORF">SAMN04487911_11780</name>
</gene>
<dbReference type="Gene3D" id="4.10.1080.10">
    <property type="entry name" value="TSP type-3 repeat"/>
    <property type="match status" value="1"/>
</dbReference>
<accession>A0A1M6IFY5</accession>
<dbReference type="InterPro" id="IPR000421">
    <property type="entry name" value="FA58C"/>
</dbReference>
<keyword evidence="4" id="KW-1185">Reference proteome</keyword>
<dbReference type="NCBIfam" id="TIGR04183">
    <property type="entry name" value="Por_Secre_tail"/>
    <property type="match status" value="1"/>
</dbReference>
<evidence type="ECO:0000259" key="2">
    <source>
        <dbReference type="PROSITE" id="PS50022"/>
    </source>
</evidence>
<dbReference type="Gene3D" id="2.60.40.10">
    <property type="entry name" value="Immunoglobulins"/>
    <property type="match status" value="1"/>
</dbReference>
<dbReference type="SUPFAM" id="SSF103647">
    <property type="entry name" value="TSP type-3 repeat"/>
    <property type="match status" value="1"/>
</dbReference>